<evidence type="ECO:0008006" key="7">
    <source>
        <dbReference type="Google" id="ProtNLM"/>
    </source>
</evidence>
<dbReference type="Proteomes" id="UP000467379">
    <property type="component" value="Chromosome"/>
</dbReference>
<evidence type="ECO:0000313" key="4">
    <source>
        <dbReference type="EMBL" id="ORA40885.1"/>
    </source>
</evidence>
<keyword evidence="1" id="KW-0472">Membrane</keyword>
<name>A0A7I7WD84_9MYCO</name>
<organism evidence="4 5">
    <name type="scientific">Mycobacterium branderi</name>
    <dbReference type="NCBI Taxonomy" id="43348"/>
    <lineage>
        <taxon>Bacteria</taxon>
        <taxon>Bacillati</taxon>
        <taxon>Actinomycetota</taxon>
        <taxon>Actinomycetes</taxon>
        <taxon>Mycobacteriales</taxon>
        <taxon>Mycobacteriaceae</taxon>
        <taxon>Mycobacterium</taxon>
    </lineage>
</organism>
<dbReference type="OrthoDB" id="9943200at2"/>
<reference evidence="2 6" key="2">
    <citation type="journal article" date="2019" name="Emerg. Microbes Infect.">
        <title>Comprehensive subspecies identification of 175 nontuberculous mycobacteria species based on 7547 genomic profiles.</title>
        <authorList>
            <person name="Matsumoto Y."/>
            <person name="Kinjo T."/>
            <person name="Motooka D."/>
            <person name="Nabeya D."/>
            <person name="Jung N."/>
            <person name="Uechi K."/>
            <person name="Horii T."/>
            <person name="Iida T."/>
            <person name="Fujita J."/>
            <person name="Nakamura S."/>
        </authorList>
    </citation>
    <scope>NUCLEOTIDE SEQUENCE [LARGE SCALE GENOMIC DNA]</scope>
    <source>
        <strain evidence="2 6">JCM 12687</strain>
    </source>
</reference>
<protein>
    <recommendedName>
        <fullName evidence="7">Holin</fullName>
    </recommendedName>
</protein>
<evidence type="ECO:0000313" key="3">
    <source>
        <dbReference type="EMBL" id="BBZ14785.1"/>
    </source>
</evidence>
<dbReference type="Proteomes" id="UP000192441">
    <property type="component" value="Unassembled WGS sequence"/>
</dbReference>
<evidence type="ECO:0000313" key="5">
    <source>
        <dbReference type="Proteomes" id="UP000192441"/>
    </source>
</evidence>
<reference evidence="2" key="4">
    <citation type="submission" date="2020-02" db="EMBL/GenBank/DDBJ databases">
        <authorList>
            <person name="Matsumoto Y."/>
            <person name="Kinjo T."/>
            <person name="Motooka D."/>
            <person name="Nabeya D."/>
            <person name="Jung N."/>
            <person name="Uechi K."/>
            <person name="Horii T."/>
            <person name="Iida T."/>
            <person name="Fujita J."/>
            <person name="Nakamura S."/>
        </authorList>
    </citation>
    <scope>NUCLEOTIDE SEQUENCE</scope>
    <source>
        <strain evidence="2">JCM 12687</strain>
    </source>
</reference>
<reference evidence="3" key="3">
    <citation type="submission" date="2020-02" db="EMBL/GenBank/DDBJ databases">
        <authorList>
            <person name="Matsumoto Y."/>
            <person name="Motooka D."/>
            <person name="Nakamura S."/>
        </authorList>
    </citation>
    <scope>NUCLEOTIDE SEQUENCE</scope>
    <source>
        <strain evidence="3">JCM 12687</strain>
    </source>
</reference>
<evidence type="ECO:0000256" key="1">
    <source>
        <dbReference type="SAM" id="Phobius"/>
    </source>
</evidence>
<keyword evidence="6" id="KW-1185">Reference proteome</keyword>
<dbReference type="RefSeq" id="WP_083129665.1">
    <property type="nucleotide sequence ID" value="NZ_AP022606.1"/>
</dbReference>
<accession>A0A7I7WD84</accession>
<feature type="transmembrane region" description="Helical" evidence="1">
    <location>
        <begin position="42"/>
        <end position="60"/>
    </location>
</feature>
<sequence length="75" mass="7559">MSIKLPFKPSKAAQAAVAVLAATGSVGTYALHEFAGILPETWAGAISSGLAVIAAVAGFIKTAEPLIDDLDQFAS</sequence>
<evidence type="ECO:0000313" key="6">
    <source>
        <dbReference type="Proteomes" id="UP000467379"/>
    </source>
</evidence>
<gene>
    <name evidence="4" type="ORF">BST20_01685</name>
    <name evidence="2" type="ORF">MBRA_00370</name>
    <name evidence="3" type="ORF">MBRA_49800</name>
</gene>
<dbReference type="EMBL" id="AP022606">
    <property type="protein sequence ID" value="BBZ09842.1"/>
    <property type="molecule type" value="Genomic_DNA"/>
</dbReference>
<evidence type="ECO:0000313" key="2">
    <source>
        <dbReference type="EMBL" id="BBZ09842.1"/>
    </source>
</evidence>
<keyword evidence="1" id="KW-1133">Transmembrane helix</keyword>
<dbReference type="EMBL" id="AP022606">
    <property type="protein sequence ID" value="BBZ14785.1"/>
    <property type="molecule type" value="Genomic_DNA"/>
</dbReference>
<dbReference type="EMBL" id="MVHM01000001">
    <property type="protein sequence ID" value="ORA40885.1"/>
    <property type="molecule type" value="Genomic_DNA"/>
</dbReference>
<proteinExistence type="predicted"/>
<dbReference type="AlphaFoldDB" id="A0A7I7WD84"/>
<reference evidence="4 5" key="1">
    <citation type="submission" date="2016-12" db="EMBL/GenBank/DDBJ databases">
        <title>The new phylogeny of genus Mycobacterium.</title>
        <authorList>
            <person name="Tortoli E."/>
            <person name="Trovato A."/>
            <person name="Cirillo D.M."/>
        </authorList>
    </citation>
    <scope>NUCLEOTIDE SEQUENCE [LARGE SCALE GENOMIC DNA]</scope>
    <source>
        <strain evidence="4 5">DSM 44624</strain>
    </source>
</reference>
<feature type="transmembrane region" description="Helical" evidence="1">
    <location>
        <begin position="12"/>
        <end position="30"/>
    </location>
</feature>
<keyword evidence="1" id="KW-0812">Transmembrane</keyword>